<organism evidence="2 3">
    <name type="scientific">Strongyloides stercoralis</name>
    <name type="common">Threadworm</name>
    <dbReference type="NCBI Taxonomy" id="6248"/>
    <lineage>
        <taxon>Eukaryota</taxon>
        <taxon>Metazoa</taxon>
        <taxon>Ecdysozoa</taxon>
        <taxon>Nematoda</taxon>
        <taxon>Chromadorea</taxon>
        <taxon>Rhabditida</taxon>
        <taxon>Tylenchina</taxon>
        <taxon>Panagrolaimomorpha</taxon>
        <taxon>Strongyloidoidea</taxon>
        <taxon>Strongyloididae</taxon>
        <taxon>Strongyloides</taxon>
    </lineage>
</organism>
<evidence type="ECO:0000256" key="1">
    <source>
        <dbReference type="SAM" id="MobiDB-lite"/>
    </source>
</evidence>
<keyword evidence="2" id="KW-1185">Reference proteome</keyword>
<dbReference type="WBParaSite" id="TCONS_00014399.p1">
    <property type="protein sequence ID" value="TCONS_00014399.p1"/>
    <property type="gene ID" value="XLOC_009608"/>
</dbReference>
<reference evidence="3" key="1">
    <citation type="submission" date="2024-02" db="UniProtKB">
        <authorList>
            <consortium name="WormBaseParasite"/>
        </authorList>
    </citation>
    <scope>IDENTIFICATION</scope>
</reference>
<evidence type="ECO:0000313" key="3">
    <source>
        <dbReference type="WBParaSite" id="TCONS_00014399.p1"/>
    </source>
</evidence>
<proteinExistence type="predicted"/>
<dbReference type="Proteomes" id="UP000035681">
    <property type="component" value="Unplaced"/>
</dbReference>
<feature type="region of interest" description="Disordered" evidence="1">
    <location>
        <begin position="14"/>
        <end position="35"/>
    </location>
</feature>
<evidence type="ECO:0000313" key="2">
    <source>
        <dbReference type="Proteomes" id="UP000035681"/>
    </source>
</evidence>
<accession>A0AAF5DK51</accession>
<dbReference type="AlphaFoldDB" id="A0AAF5DK51"/>
<name>A0AAF5DK51_STRER</name>
<sequence length="490" mass="58842">MNFVLNMYPFLNRSESEDEDERSTYRPSNNNVNDNFEEENSELENRVIRSYYFKIYQFSIKNQVMYRDINEVSCFARDSEENINTLPLFKNCEFLNTLKTFGIPLSLIQKVMETKTFEDIKSSYYDFSADLMEYLIAILNMEEEYAFKKVEKGLMVALKHFLVCYDESSHVTDLSYPDERLFRNVLDLPLSFEIRRLLVVLLILFATHPSRKNNYRVKCSVLTKALAYNVMMPEFNNILNYQPEQDISREEEIEYRAMVKLFLQNFCDTFSFECVFFDAQRMRIFLQLFKNISTVFFEEVNNYVCFFSTNNNMECKKKIENIVHIMEYCFLPLDYLCTLTGEEKKGFFNNTDIIEIFEKLTRSWRLFWNCEYSRYFFLKSDFDIAVKRIFILMGSVVLRLCRVEPIFEPLVVLYDIAYKWCEITDNIIRMEDLEDSEEMEDSGGSEDLNQQQRLYIQYYANLCYLKYKLENLCFNYRVFSNVSVFFSQQH</sequence>
<protein>
    <submittedName>
        <fullName evidence="3">Uncharacterized protein</fullName>
    </submittedName>
</protein>